<evidence type="ECO:0000256" key="10">
    <source>
        <dbReference type="PROSITE-ProRule" id="PRU10141"/>
    </source>
</evidence>
<dbReference type="InterPro" id="IPR051131">
    <property type="entry name" value="NEK_Ser/Thr_kinase_NIMA"/>
</dbReference>
<dbReference type="Gene3D" id="2.30.29.30">
    <property type="entry name" value="Pleckstrin-homology domain (PH domain)/Phosphotyrosine-binding domain (PTB)"/>
    <property type="match status" value="1"/>
</dbReference>
<keyword evidence="4" id="KW-0808">Transferase</keyword>
<dbReference type="InterPro" id="IPR000719">
    <property type="entry name" value="Prot_kinase_dom"/>
</dbReference>
<evidence type="ECO:0000256" key="2">
    <source>
        <dbReference type="ARBA" id="ARBA00012513"/>
    </source>
</evidence>
<evidence type="ECO:0000256" key="3">
    <source>
        <dbReference type="ARBA" id="ARBA00022527"/>
    </source>
</evidence>
<dbReference type="SUPFAM" id="SSF56112">
    <property type="entry name" value="Protein kinase-like (PK-like)"/>
    <property type="match status" value="1"/>
</dbReference>
<evidence type="ECO:0000256" key="6">
    <source>
        <dbReference type="ARBA" id="ARBA00022777"/>
    </source>
</evidence>
<keyword evidence="3" id="KW-0723">Serine/threonine-protein kinase</keyword>
<evidence type="ECO:0000256" key="8">
    <source>
        <dbReference type="ARBA" id="ARBA00047899"/>
    </source>
</evidence>
<dbReference type="SMART" id="SM00220">
    <property type="entry name" value="S_TKc"/>
    <property type="match status" value="1"/>
</dbReference>
<evidence type="ECO:0000259" key="14">
    <source>
        <dbReference type="PROSITE" id="PS50011"/>
    </source>
</evidence>
<dbReference type="PROSITE" id="PS00107">
    <property type="entry name" value="PROTEIN_KINASE_ATP"/>
    <property type="match status" value="1"/>
</dbReference>
<dbReference type="GO" id="GO:0005524">
    <property type="term" value="F:ATP binding"/>
    <property type="evidence" value="ECO:0007669"/>
    <property type="project" value="UniProtKB-UniRule"/>
</dbReference>
<gene>
    <name evidence="15" type="ORF">ECC02_006752</name>
</gene>
<dbReference type="AlphaFoldDB" id="A0A7J6Y0H9"/>
<dbReference type="PROSITE" id="PS00108">
    <property type="entry name" value="PROTEIN_KINASE_ST"/>
    <property type="match status" value="1"/>
</dbReference>
<proteinExistence type="inferred from homology"/>
<dbReference type="InterPro" id="IPR008271">
    <property type="entry name" value="Ser/Thr_kinase_AS"/>
</dbReference>
<keyword evidence="12" id="KW-0812">Transmembrane</keyword>
<dbReference type="Gene3D" id="1.10.510.10">
    <property type="entry name" value="Transferase(Phosphotransferase) domain 1"/>
    <property type="match status" value="1"/>
</dbReference>
<dbReference type="PANTHER" id="PTHR44899:SF3">
    <property type="entry name" value="SERINE_THREONINE-PROTEIN KINASE NEK1"/>
    <property type="match status" value="1"/>
</dbReference>
<feature type="domain" description="Protein kinase" evidence="14">
    <location>
        <begin position="207"/>
        <end position="466"/>
    </location>
</feature>
<dbReference type="PROSITE" id="PS50003">
    <property type="entry name" value="PH_DOMAIN"/>
    <property type="match status" value="1"/>
</dbReference>
<dbReference type="GO" id="GO:0004674">
    <property type="term" value="F:protein serine/threonine kinase activity"/>
    <property type="evidence" value="ECO:0007669"/>
    <property type="project" value="UniProtKB-KW"/>
</dbReference>
<organism evidence="15 16">
    <name type="scientific">Trypanosoma cruzi</name>
    <dbReference type="NCBI Taxonomy" id="5693"/>
    <lineage>
        <taxon>Eukaryota</taxon>
        <taxon>Discoba</taxon>
        <taxon>Euglenozoa</taxon>
        <taxon>Kinetoplastea</taxon>
        <taxon>Metakinetoplastina</taxon>
        <taxon>Trypanosomatida</taxon>
        <taxon>Trypanosomatidae</taxon>
        <taxon>Trypanosoma</taxon>
        <taxon>Schizotrypanum</taxon>
    </lineage>
</organism>
<feature type="compositionally biased region" description="Polar residues" evidence="11">
    <location>
        <begin position="1"/>
        <end position="11"/>
    </location>
</feature>
<dbReference type="VEuPathDB" id="TriTrypDB:BCY84_09129"/>
<evidence type="ECO:0000256" key="1">
    <source>
        <dbReference type="ARBA" id="ARBA00010886"/>
    </source>
</evidence>
<evidence type="ECO:0000256" key="9">
    <source>
        <dbReference type="ARBA" id="ARBA00048679"/>
    </source>
</evidence>
<dbReference type="EMBL" id="JABDHM010000055">
    <property type="protein sequence ID" value="KAF5220192.1"/>
    <property type="molecule type" value="Genomic_DNA"/>
</dbReference>
<evidence type="ECO:0000256" key="12">
    <source>
        <dbReference type="SAM" id="Phobius"/>
    </source>
</evidence>
<evidence type="ECO:0000256" key="4">
    <source>
        <dbReference type="ARBA" id="ARBA00022679"/>
    </source>
</evidence>
<dbReference type="InterPro" id="IPR001849">
    <property type="entry name" value="PH_domain"/>
</dbReference>
<evidence type="ECO:0000256" key="7">
    <source>
        <dbReference type="ARBA" id="ARBA00022840"/>
    </source>
</evidence>
<sequence>MPSPSPETDSGQGARKKSRAAMARRRRPPTQPPSCRGPPPRCGQSGKKWHAAWNKAGRLVAQYCEKLAKKEEALGKRARKNRPYWSAGLGPGEGKQSCSAPRVCSRRLGCLILFLFLVSMVELSLFFFFFVAGRSWFESAFGFLCLLYFMLLLFFVFLSHLRGIGAFFFCFCFFFFLFLFLSVILVAYMATFTSFLGVDAAENECKYIKKKLIGTGSYGEAWLVERLEDHSIFVAKLMDLGKMSSRDKQYAYSEIKCLANCNHPNIIRFIEDHEENDQLLIIMEFADSGDLDRQIKARSHDNFRHFREHEALFLFLQLCLALDHIHSHKMLHRDIKSANILLTSTGLIKLGDFGFSHQYDDTVSGVVANTFCGTPYYLAPEIWNNQRYSKKADVWSLGVLLYEIITLKRPFTATNMKGLMAKVLGGDYAPISENFSTQLRDLVRAILVVDANQRPSIREVFQIPYVKEGLKVFRQIVKKNTRIVETVKEAMIFHVSEILSSAPDSEPRSGPVGQINLDVSFKGYLKKLGSGNGHSWKERFLQISRGVLILSGSEADREGKALSLEQVQSACPVPICTAKREFVFALNTIGGKSMWFQAESHEKMEMWIHAIQQGLGVS</sequence>
<dbReference type="SMART" id="SM00233">
    <property type="entry name" value="PH"/>
    <property type="match status" value="1"/>
</dbReference>
<dbReference type="InterPro" id="IPR017441">
    <property type="entry name" value="Protein_kinase_ATP_BS"/>
</dbReference>
<feature type="transmembrane region" description="Helical" evidence="12">
    <location>
        <begin position="139"/>
        <end position="158"/>
    </location>
</feature>
<keyword evidence="6" id="KW-0418">Kinase</keyword>
<evidence type="ECO:0000256" key="11">
    <source>
        <dbReference type="SAM" id="MobiDB-lite"/>
    </source>
</evidence>
<evidence type="ECO:0000313" key="15">
    <source>
        <dbReference type="EMBL" id="KAF5220192.1"/>
    </source>
</evidence>
<dbReference type="Pfam" id="PF00169">
    <property type="entry name" value="PH"/>
    <property type="match status" value="1"/>
</dbReference>
<keyword evidence="12" id="KW-1133">Transmembrane helix</keyword>
<dbReference type="CDD" id="cd00821">
    <property type="entry name" value="PH"/>
    <property type="match status" value="1"/>
</dbReference>
<evidence type="ECO:0000313" key="16">
    <source>
        <dbReference type="Proteomes" id="UP000583944"/>
    </source>
</evidence>
<dbReference type="InterPro" id="IPR011009">
    <property type="entry name" value="Kinase-like_dom_sf"/>
</dbReference>
<accession>A0A7J6Y0H9</accession>
<evidence type="ECO:0000256" key="5">
    <source>
        <dbReference type="ARBA" id="ARBA00022741"/>
    </source>
</evidence>
<name>A0A7J6Y0H9_TRYCR</name>
<dbReference type="PANTHER" id="PTHR44899">
    <property type="entry name" value="CAMK FAMILY PROTEIN KINASE"/>
    <property type="match status" value="1"/>
</dbReference>
<feature type="binding site" evidence="10">
    <location>
        <position position="236"/>
    </location>
    <ligand>
        <name>ATP</name>
        <dbReference type="ChEBI" id="CHEBI:30616"/>
    </ligand>
</feature>
<feature type="region of interest" description="Disordered" evidence="11">
    <location>
        <begin position="1"/>
        <end position="47"/>
    </location>
</feature>
<dbReference type="SUPFAM" id="SSF50729">
    <property type="entry name" value="PH domain-like"/>
    <property type="match status" value="1"/>
</dbReference>
<dbReference type="Pfam" id="PF00069">
    <property type="entry name" value="Pkinase"/>
    <property type="match status" value="1"/>
</dbReference>
<keyword evidence="5 10" id="KW-0547">Nucleotide-binding</keyword>
<dbReference type="VEuPathDB" id="TriTrypDB:ECC02_006752"/>
<evidence type="ECO:0000259" key="13">
    <source>
        <dbReference type="PROSITE" id="PS50003"/>
    </source>
</evidence>
<dbReference type="CDD" id="cd08215">
    <property type="entry name" value="STKc_Nek"/>
    <property type="match status" value="1"/>
</dbReference>
<keyword evidence="7 10" id="KW-0067">ATP-binding</keyword>
<feature type="compositionally biased region" description="Basic residues" evidence="11">
    <location>
        <begin position="14"/>
        <end position="28"/>
    </location>
</feature>
<feature type="transmembrane region" description="Helical" evidence="12">
    <location>
        <begin position="111"/>
        <end position="133"/>
    </location>
</feature>
<dbReference type="PROSITE" id="PS50011">
    <property type="entry name" value="PROTEIN_KINASE_DOM"/>
    <property type="match status" value="1"/>
</dbReference>
<dbReference type="InterPro" id="IPR011993">
    <property type="entry name" value="PH-like_dom_sf"/>
</dbReference>
<keyword evidence="12" id="KW-0472">Membrane</keyword>
<comment type="catalytic activity">
    <reaction evidence="8">
        <text>L-threonyl-[protein] + ATP = O-phospho-L-threonyl-[protein] + ADP + H(+)</text>
        <dbReference type="Rhea" id="RHEA:46608"/>
        <dbReference type="Rhea" id="RHEA-COMP:11060"/>
        <dbReference type="Rhea" id="RHEA-COMP:11605"/>
        <dbReference type="ChEBI" id="CHEBI:15378"/>
        <dbReference type="ChEBI" id="CHEBI:30013"/>
        <dbReference type="ChEBI" id="CHEBI:30616"/>
        <dbReference type="ChEBI" id="CHEBI:61977"/>
        <dbReference type="ChEBI" id="CHEBI:456216"/>
        <dbReference type="EC" id="2.7.11.1"/>
    </reaction>
</comment>
<reference evidence="15 16" key="1">
    <citation type="journal article" date="2019" name="Genome Biol. Evol.">
        <title>Nanopore Sequencing Significantly Improves Genome Assembly of the Protozoan Parasite Trypanosoma cruzi.</title>
        <authorList>
            <person name="Diaz-Viraque F."/>
            <person name="Pita S."/>
            <person name="Greif G."/>
            <person name="de Souza R.C.M."/>
            <person name="Iraola G."/>
            <person name="Robello C."/>
        </authorList>
    </citation>
    <scope>NUCLEOTIDE SEQUENCE [LARGE SCALE GENOMIC DNA]</scope>
    <source>
        <strain evidence="15 16">Berenice</strain>
    </source>
</reference>
<protein>
    <recommendedName>
        <fullName evidence="2">non-specific serine/threonine protein kinase</fullName>
        <ecNumber evidence="2">2.7.11.1</ecNumber>
    </recommendedName>
</protein>
<dbReference type="Proteomes" id="UP000583944">
    <property type="component" value="Unassembled WGS sequence"/>
</dbReference>
<comment type="similarity">
    <text evidence="1">Belongs to the protein kinase superfamily. NEK Ser/Thr protein kinase family. NIMA subfamily.</text>
</comment>
<dbReference type="EC" id="2.7.11.1" evidence="2"/>
<feature type="domain" description="PH" evidence="13">
    <location>
        <begin position="518"/>
        <end position="616"/>
    </location>
</feature>
<feature type="compositionally biased region" description="Pro residues" evidence="11">
    <location>
        <begin position="29"/>
        <end position="41"/>
    </location>
</feature>
<comment type="catalytic activity">
    <reaction evidence="9">
        <text>L-seryl-[protein] + ATP = O-phospho-L-seryl-[protein] + ADP + H(+)</text>
        <dbReference type="Rhea" id="RHEA:17989"/>
        <dbReference type="Rhea" id="RHEA-COMP:9863"/>
        <dbReference type="Rhea" id="RHEA-COMP:11604"/>
        <dbReference type="ChEBI" id="CHEBI:15378"/>
        <dbReference type="ChEBI" id="CHEBI:29999"/>
        <dbReference type="ChEBI" id="CHEBI:30616"/>
        <dbReference type="ChEBI" id="CHEBI:83421"/>
        <dbReference type="ChEBI" id="CHEBI:456216"/>
        <dbReference type="EC" id="2.7.11.1"/>
    </reaction>
</comment>
<dbReference type="FunFam" id="3.30.200.20:FF:000097">
    <property type="entry name" value="Probable serine/threonine-protein kinase nek1"/>
    <property type="match status" value="1"/>
</dbReference>
<comment type="caution">
    <text evidence="15">The sequence shown here is derived from an EMBL/GenBank/DDBJ whole genome shotgun (WGS) entry which is preliminary data.</text>
</comment>
<feature type="transmembrane region" description="Helical" evidence="12">
    <location>
        <begin position="165"/>
        <end position="190"/>
    </location>
</feature>
<dbReference type="FunFam" id="1.10.510.10:FF:000535">
    <property type="entry name" value="Serine/threonine-protein kinase a"/>
    <property type="match status" value="1"/>
</dbReference>